<evidence type="ECO:0000256" key="6">
    <source>
        <dbReference type="ARBA" id="ARBA00023225"/>
    </source>
</evidence>
<evidence type="ECO:0000256" key="2">
    <source>
        <dbReference type="ARBA" id="ARBA00006602"/>
    </source>
</evidence>
<feature type="domain" description="Flagellar assembly protein FliH/Type III secretion system HrpE" evidence="8">
    <location>
        <begin position="197"/>
        <end position="318"/>
    </location>
</feature>
<comment type="caution">
    <text evidence="9">The sequence shown here is derived from an EMBL/GenBank/DDBJ whole genome shotgun (WGS) entry which is preliminary data.</text>
</comment>
<gene>
    <name evidence="9" type="ORF">JD78_00102</name>
</gene>
<dbReference type="InterPro" id="IPR018035">
    <property type="entry name" value="Flagellar_FliH/T3SS_HrpE"/>
</dbReference>
<proteinExistence type="inferred from homology"/>
<dbReference type="PANTHER" id="PTHR34982">
    <property type="entry name" value="YOP PROTEINS TRANSLOCATION PROTEIN L"/>
    <property type="match status" value="1"/>
</dbReference>
<dbReference type="Pfam" id="PF02108">
    <property type="entry name" value="FliH"/>
    <property type="match status" value="1"/>
</dbReference>
<name>A0A562ILX4_9ACTN</name>
<evidence type="ECO:0000256" key="3">
    <source>
        <dbReference type="ARBA" id="ARBA00022448"/>
    </source>
</evidence>
<evidence type="ECO:0000313" key="10">
    <source>
        <dbReference type="Proteomes" id="UP000321490"/>
    </source>
</evidence>
<accession>A0A562ILX4</accession>
<keyword evidence="6" id="KW-1006">Bacterial flagellum protein export</keyword>
<dbReference type="InterPro" id="IPR051472">
    <property type="entry name" value="T3SS_Stator/FliH"/>
</dbReference>
<protein>
    <submittedName>
        <fullName evidence="9">Flagellar assembly protein FliH</fullName>
    </submittedName>
</protein>
<sequence>MRTISSPDAPSGSRESLLLRGSSAADAVPYQRTGDGAPWGRRARDQRGTTPPVVPAPAAPVDPLPVGSLPAVPPAAAATVHAAVDAAVGRSQAAAPPVDPRLPLTGDPAQARPWAPAVTPVDTVAQQTAARTGPRLGEVYAEQLARLREEARREGWAAGHAEGLVAAEQVVAAAERAAEERLADVQSRWERRLASATAAMGAAVERLDATAAPVVDELRDSVLDAVVTLVGDLLAREVATADAAGLDAMRRALTLCPDDVPVVVRLHPDDLAEVPPAALADLPPSVRVIGDPGVERAGALAEAGTLRVDAQLGAAFERVRSVLRS</sequence>
<comment type="function">
    <text evidence="1">Needed for flagellar regrowth and assembly.</text>
</comment>
<organism evidence="9 10">
    <name type="scientific">Modestobacter roseus</name>
    <dbReference type="NCBI Taxonomy" id="1181884"/>
    <lineage>
        <taxon>Bacteria</taxon>
        <taxon>Bacillati</taxon>
        <taxon>Actinomycetota</taxon>
        <taxon>Actinomycetes</taxon>
        <taxon>Geodermatophilales</taxon>
        <taxon>Geodermatophilaceae</taxon>
        <taxon>Modestobacter</taxon>
    </lineage>
</organism>
<keyword evidence="9" id="KW-0282">Flagellum</keyword>
<comment type="similarity">
    <text evidence="2">Belongs to the FliH family.</text>
</comment>
<feature type="compositionally biased region" description="Low complexity" evidence="7">
    <location>
        <begin position="11"/>
        <end position="23"/>
    </location>
</feature>
<evidence type="ECO:0000256" key="7">
    <source>
        <dbReference type="SAM" id="MobiDB-lite"/>
    </source>
</evidence>
<dbReference type="EMBL" id="VLKF01000001">
    <property type="protein sequence ID" value="TWH71604.1"/>
    <property type="molecule type" value="Genomic_DNA"/>
</dbReference>
<evidence type="ECO:0000259" key="8">
    <source>
        <dbReference type="Pfam" id="PF02108"/>
    </source>
</evidence>
<keyword evidence="9" id="KW-0969">Cilium</keyword>
<keyword evidence="4" id="KW-1005">Bacterial flagellum biogenesis</keyword>
<dbReference type="AlphaFoldDB" id="A0A562ILX4"/>
<evidence type="ECO:0000256" key="5">
    <source>
        <dbReference type="ARBA" id="ARBA00022927"/>
    </source>
</evidence>
<keyword evidence="9" id="KW-0966">Cell projection</keyword>
<dbReference type="PANTHER" id="PTHR34982:SF1">
    <property type="entry name" value="FLAGELLAR ASSEMBLY PROTEIN FLIH"/>
    <property type="match status" value="1"/>
</dbReference>
<dbReference type="GO" id="GO:0005829">
    <property type="term" value="C:cytosol"/>
    <property type="evidence" value="ECO:0007669"/>
    <property type="project" value="TreeGrafter"/>
</dbReference>
<dbReference type="Proteomes" id="UP000321490">
    <property type="component" value="Unassembled WGS sequence"/>
</dbReference>
<dbReference type="GO" id="GO:0044781">
    <property type="term" value="P:bacterial-type flagellum organization"/>
    <property type="evidence" value="ECO:0007669"/>
    <property type="project" value="UniProtKB-KW"/>
</dbReference>
<reference evidence="9 10" key="1">
    <citation type="submission" date="2019-07" db="EMBL/GenBank/DDBJ databases">
        <title>R&amp;d 2014.</title>
        <authorList>
            <person name="Klenk H.-P."/>
        </authorList>
    </citation>
    <scope>NUCLEOTIDE SEQUENCE [LARGE SCALE GENOMIC DNA]</scope>
    <source>
        <strain evidence="9 10">DSM 45764</strain>
    </source>
</reference>
<keyword evidence="10" id="KW-1185">Reference proteome</keyword>
<dbReference type="GO" id="GO:0015031">
    <property type="term" value="P:protein transport"/>
    <property type="evidence" value="ECO:0007669"/>
    <property type="project" value="UniProtKB-KW"/>
</dbReference>
<feature type="region of interest" description="Disordered" evidence="7">
    <location>
        <begin position="1"/>
        <end position="59"/>
    </location>
</feature>
<keyword evidence="3" id="KW-0813">Transport</keyword>
<evidence type="ECO:0000256" key="1">
    <source>
        <dbReference type="ARBA" id="ARBA00003041"/>
    </source>
</evidence>
<evidence type="ECO:0000313" key="9">
    <source>
        <dbReference type="EMBL" id="TWH71604.1"/>
    </source>
</evidence>
<keyword evidence="5" id="KW-0653">Protein transport</keyword>
<dbReference type="OrthoDB" id="3691162at2"/>
<dbReference type="RefSeq" id="WP_153361087.1">
    <property type="nucleotide sequence ID" value="NZ_JABGDC010000002.1"/>
</dbReference>
<evidence type="ECO:0000256" key="4">
    <source>
        <dbReference type="ARBA" id="ARBA00022795"/>
    </source>
</evidence>